<proteinExistence type="predicted"/>
<dbReference type="STRING" id="1798375.A2773_04970"/>
<keyword evidence="1" id="KW-1133">Transmembrane helix</keyword>
<dbReference type="InterPro" id="IPR000326">
    <property type="entry name" value="PAP2/HPO"/>
</dbReference>
<dbReference type="InterPro" id="IPR036938">
    <property type="entry name" value="PAP2/HPO_sf"/>
</dbReference>
<keyword evidence="1" id="KW-0812">Transmembrane</keyword>
<protein>
    <recommendedName>
        <fullName evidence="2">Phosphatidic acid phosphatase type 2/haloperoxidase domain-containing protein</fullName>
    </recommendedName>
</protein>
<evidence type="ECO:0000313" key="3">
    <source>
        <dbReference type="EMBL" id="OGG15207.1"/>
    </source>
</evidence>
<dbReference type="Proteomes" id="UP000177383">
    <property type="component" value="Unassembled WGS sequence"/>
</dbReference>
<dbReference type="AlphaFoldDB" id="A0A1F5ZSX1"/>
<dbReference type="Pfam" id="PF01569">
    <property type="entry name" value="PAP2"/>
    <property type="match status" value="1"/>
</dbReference>
<feature type="transmembrane region" description="Helical" evidence="1">
    <location>
        <begin position="140"/>
        <end position="158"/>
    </location>
</feature>
<sequence length="211" mass="24732">MILKKRLYFFVAAIILSATFLFLSFLVSKEVLVNLDFDTTVKLQDKIPRRWDYHLSFFSLIATFEMSLLYLLIIFAFIALKYKRLFVAIFSFFIILFIELMGKLFIFHPGPPYMFFRYAFGFSFPSSYIHTNYSYPSGHMSRTVFFIIIILFLVHKYVKNSTLRFLIAFIFLSLGISMFISRIYLGEHWFSDVSGGVLLGASIAIFSLAFW</sequence>
<evidence type="ECO:0000256" key="1">
    <source>
        <dbReference type="SAM" id="Phobius"/>
    </source>
</evidence>
<feature type="transmembrane region" description="Helical" evidence="1">
    <location>
        <begin position="165"/>
        <end position="184"/>
    </location>
</feature>
<name>A0A1F5ZSX1_9BACT</name>
<feature type="transmembrane region" description="Helical" evidence="1">
    <location>
        <begin position="55"/>
        <end position="78"/>
    </location>
</feature>
<evidence type="ECO:0000313" key="4">
    <source>
        <dbReference type="Proteomes" id="UP000177383"/>
    </source>
</evidence>
<feature type="transmembrane region" description="Helical" evidence="1">
    <location>
        <begin position="190"/>
        <end position="210"/>
    </location>
</feature>
<dbReference type="SUPFAM" id="SSF48317">
    <property type="entry name" value="Acid phosphatase/Vanadium-dependent haloperoxidase"/>
    <property type="match status" value="1"/>
</dbReference>
<evidence type="ECO:0000259" key="2">
    <source>
        <dbReference type="SMART" id="SM00014"/>
    </source>
</evidence>
<feature type="transmembrane region" description="Helical" evidence="1">
    <location>
        <begin position="85"/>
        <end position="107"/>
    </location>
</feature>
<reference evidence="3 4" key="1">
    <citation type="journal article" date="2016" name="Nat. Commun.">
        <title>Thousands of microbial genomes shed light on interconnected biogeochemical processes in an aquifer system.</title>
        <authorList>
            <person name="Anantharaman K."/>
            <person name="Brown C.T."/>
            <person name="Hug L.A."/>
            <person name="Sharon I."/>
            <person name="Castelle C.J."/>
            <person name="Probst A.J."/>
            <person name="Thomas B.C."/>
            <person name="Singh A."/>
            <person name="Wilkins M.J."/>
            <person name="Karaoz U."/>
            <person name="Brodie E.L."/>
            <person name="Williams K.H."/>
            <person name="Hubbard S.S."/>
            <person name="Banfield J.F."/>
        </authorList>
    </citation>
    <scope>NUCLEOTIDE SEQUENCE [LARGE SCALE GENOMIC DNA]</scope>
</reference>
<keyword evidence="1" id="KW-0472">Membrane</keyword>
<dbReference type="Gene3D" id="1.20.144.10">
    <property type="entry name" value="Phosphatidic acid phosphatase type 2/haloperoxidase"/>
    <property type="match status" value="1"/>
</dbReference>
<feature type="domain" description="Phosphatidic acid phosphatase type 2/haloperoxidase" evidence="2">
    <location>
        <begin position="83"/>
        <end position="208"/>
    </location>
</feature>
<comment type="caution">
    <text evidence="3">The sequence shown here is derived from an EMBL/GenBank/DDBJ whole genome shotgun (WGS) entry which is preliminary data.</text>
</comment>
<dbReference type="EMBL" id="MFJE01000005">
    <property type="protein sequence ID" value="OGG15207.1"/>
    <property type="molecule type" value="Genomic_DNA"/>
</dbReference>
<feature type="transmembrane region" description="Helical" evidence="1">
    <location>
        <begin position="7"/>
        <end position="27"/>
    </location>
</feature>
<dbReference type="SMART" id="SM00014">
    <property type="entry name" value="acidPPc"/>
    <property type="match status" value="1"/>
</dbReference>
<accession>A0A1F5ZSX1</accession>
<organism evidence="3 4">
    <name type="scientific">Candidatus Gottesmanbacteria bacterium RIFCSPHIGHO2_01_FULL_39_10</name>
    <dbReference type="NCBI Taxonomy" id="1798375"/>
    <lineage>
        <taxon>Bacteria</taxon>
        <taxon>Candidatus Gottesmaniibacteriota</taxon>
    </lineage>
</organism>
<gene>
    <name evidence="3" type="ORF">A2773_04970</name>
</gene>